<dbReference type="Proteomes" id="UP000286147">
    <property type="component" value="Unassembled WGS sequence"/>
</dbReference>
<sequence>MRKISRIKVNKAKEYLQQAYTANEKIIQCNYILEQLQASPSKMTTSYKENIGHSGINNDVSGYVAKLIEQEEKIEAMKQEYQSKQFEISNFILSLSFKPEDEILRRLLILRYLNFKSFDEIYSMLNYSYNYIVQTMHPRALEVVERALSKKSVVNNG</sequence>
<proteinExistence type="predicted"/>
<dbReference type="EMBL" id="QRTP01000004">
    <property type="protein sequence ID" value="RGQ85545.1"/>
    <property type="molecule type" value="Genomic_DNA"/>
</dbReference>
<dbReference type="AlphaFoldDB" id="A0A412CGS1"/>
<evidence type="ECO:0000313" key="2">
    <source>
        <dbReference type="EMBL" id="RGQ85545.1"/>
    </source>
</evidence>
<evidence type="ECO:0000313" key="3">
    <source>
        <dbReference type="Proteomes" id="UP000286147"/>
    </source>
</evidence>
<name>A0A412CGS1_9FIRM</name>
<gene>
    <name evidence="2" type="ORF">DWY77_02755</name>
</gene>
<organism evidence="2 3">
    <name type="scientific">Megamonas rupellensis</name>
    <dbReference type="NCBI Taxonomy" id="491921"/>
    <lineage>
        <taxon>Bacteria</taxon>
        <taxon>Bacillati</taxon>
        <taxon>Bacillota</taxon>
        <taxon>Negativicutes</taxon>
        <taxon>Selenomonadales</taxon>
        <taxon>Selenomonadaceae</taxon>
        <taxon>Megamonas</taxon>
    </lineage>
</organism>
<protein>
    <submittedName>
        <fullName evidence="2">Uncharacterized protein</fullName>
    </submittedName>
</protein>
<feature type="coiled-coil region" evidence="1">
    <location>
        <begin position="60"/>
        <end position="87"/>
    </location>
</feature>
<dbReference type="RefSeq" id="WP_118035608.1">
    <property type="nucleotide sequence ID" value="NZ_QRTP01000004.1"/>
</dbReference>
<evidence type="ECO:0000256" key="1">
    <source>
        <dbReference type="SAM" id="Coils"/>
    </source>
</evidence>
<accession>A0A412CGS1</accession>
<keyword evidence="1" id="KW-0175">Coiled coil</keyword>
<comment type="caution">
    <text evidence="2">The sequence shown here is derived from an EMBL/GenBank/DDBJ whole genome shotgun (WGS) entry which is preliminary data.</text>
</comment>
<reference evidence="2 3" key="1">
    <citation type="submission" date="2018-08" db="EMBL/GenBank/DDBJ databases">
        <title>A genome reference for cultivated species of the human gut microbiota.</title>
        <authorList>
            <person name="Zou Y."/>
            <person name="Xue W."/>
            <person name="Luo G."/>
        </authorList>
    </citation>
    <scope>NUCLEOTIDE SEQUENCE [LARGE SCALE GENOMIC DNA]</scope>
    <source>
        <strain evidence="2 3">AF27-12</strain>
    </source>
</reference>